<evidence type="ECO:0000256" key="1">
    <source>
        <dbReference type="ARBA" id="ARBA00001971"/>
    </source>
</evidence>
<dbReference type="GO" id="GO:0016705">
    <property type="term" value="F:oxidoreductase activity, acting on paired donors, with incorporation or reduction of molecular oxygen"/>
    <property type="evidence" value="ECO:0007669"/>
    <property type="project" value="InterPro"/>
</dbReference>
<feature type="binding site" description="axial binding residue" evidence="9">
    <location>
        <position position="427"/>
    </location>
    <ligand>
        <name>heme</name>
        <dbReference type="ChEBI" id="CHEBI:30413"/>
    </ligand>
    <ligandPart>
        <name>Fe</name>
        <dbReference type="ChEBI" id="CHEBI:18248"/>
    </ligandPart>
</feature>
<dbReference type="FunFam" id="1.10.630.10:FF:000022">
    <property type="entry name" value="Taxadiene 5-alpha hydroxylase"/>
    <property type="match status" value="1"/>
</dbReference>
<evidence type="ECO:0000256" key="2">
    <source>
        <dbReference type="ARBA" id="ARBA00004167"/>
    </source>
</evidence>
<reference evidence="12" key="1">
    <citation type="submission" date="2013-07" db="EMBL/GenBank/DDBJ databases">
        <title>The genome of Eucalyptus grandis.</title>
        <authorList>
            <person name="Schmutz J."/>
            <person name="Hayes R."/>
            <person name="Myburg A."/>
            <person name="Tuskan G."/>
            <person name="Grattapaglia D."/>
            <person name="Rokhsar D.S."/>
        </authorList>
    </citation>
    <scope>NUCLEOTIDE SEQUENCE</scope>
    <source>
        <tissue evidence="12">Leaf extractions</tissue>
    </source>
</reference>
<organism evidence="12">
    <name type="scientific">Eucalyptus grandis</name>
    <name type="common">Flooded gum</name>
    <dbReference type="NCBI Taxonomy" id="71139"/>
    <lineage>
        <taxon>Eukaryota</taxon>
        <taxon>Viridiplantae</taxon>
        <taxon>Streptophyta</taxon>
        <taxon>Embryophyta</taxon>
        <taxon>Tracheophyta</taxon>
        <taxon>Spermatophyta</taxon>
        <taxon>Magnoliopsida</taxon>
        <taxon>eudicotyledons</taxon>
        <taxon>Gunneridae</taxon>
        <taxon>Pentapetalae</taxon>
        <taxon>rosids</taxon>
        <taxon>malvids</taxon>
        <taxon>Myrtales</taxon>
        <taxon>Myrtaceae</taxon>
        <taxon>Myrtoideae</taxon>
        <taxon>Eucalypteae</taxon>
        <taxon>Eucalyptus</taxon>
    </lineage>
</organism>
<dbReference type="PROSITE" id="PS00086">
    <property type="entry name" value="CYTOCHROME_P450"/>
    <property type="match status" value="1"/>
</dbReference>
<dbReference type="KEGG" id="egr:104450761"/>
<keyword evidence="10" id="KW-0503">Monooxygenase</keyword>
<gene>
    <name evidence="12" type="ORF">EUGRSUZ_F04112</name>
</gene>
<keyword evidence="8 9" id="KW-0408">Iron</keyword>
<evidence type="ECO:0000256" key="10">
    <source>
        <dbReference type="RuleBase" id="RU000461"/>
    </source>
</evidence>
<keyword evidence="6 11" id="KW-1133">Transmembrane helix</keyword>
<protein>
    <recommendedName>
        <fullName evidence="13">Cytochrome P450</fullName>
    </recommendedName>
</protein>
<dbReference type="InterPro" id="IPR036396">
    <property type="entry name" value="Cyt_P450_sf"/>
</dbReference>
<dbReference type="EMBL" id="KK198758">
    <property type="protein sequence ID" value="KCW71006.1"/>
    <property type="molecule type" value="Genomic_DNA"/>
</dbReference>
<evidence type="ECO:0000256" key="6">
    <source>
        <dbReference type="ARBA" id="ARBA00022989"/>
    </source>
</evidence>
<dbReference type="eggNOG" id="KOG0157">
    <property type="taxonomic scope" value="Eukaryota"/>
</dbReference>
<evidence type="ECO:0000256" key="8">
    <source>
        <dbReference type="ARBA" id="ARBA00023004"/>
    </source>
</evidence>
<dbReference type="CDD" id="cd11043">
    <property type="entry name" value="CYP90-like"/>
    <property type="match status" value="1"/>
</dbReference>
<dbReference type="Pfam" id="PF00067">
    <property type="entry name" value="p450"/>
    <property type="match status" value="1"/>
</dbReference>
<dbReference type="InterPro" id="IPR001128">
    <property type="entry name" value="Cyt_P450"/>
</dbReference>
<dbReference type="GO" id="GO:0005506">
    <property type="term" value="F:iron ion binding"/>
    <property type="evidence" value="ECO:0007669"/>
    <property type="project" value="InterPro"/>
</dbReference>
<dbReference type="OrthoDB" id="3945418at2759"/>
<dbReference type="GO" id="GO:0016020">
    <property type="term" value="C:membrane"/>
    <property type="evidence" value="ECO:0007669"/>
    <property type="project" value="UniProtKB-SubCell"/>
</dbReference>
<dbReference type="OMA" id="KLLTTWW"/>
<proteinExistence type="inferred from homology"/>
<comment type="subcellular location">
    <subcellularLocation>
        <location evidence="2">Membrane</location>
        <topology evidence="2">Single-pass membrane protein</topology>
    </subcellularLocation>
</comment>
<dbReference type="GO" id="GO:0020037">
    <property type="term" value="F:heme binding"/>
    <property type="evidence" value="ECO:0007669"/>
    <property type="project" value="InterPro"/>
</dbReference>
<keyword evidence="4 11" id="KW-0812">Transmembrane</keyword>
<keyword evidence="9 10" id="KW-0349">Heme</keyword>
<keyword evidence="7 10" id="KW-0560">Oxidoreductase</keyword>
<keyword evidence="5 9" id="KW-0479">Metal-binding</keyword>
<evidence type="ECO:0000256" key="9">
    <source>
        <dbReference type="PIRSR" id="PIRSR602401-1"/>
    </source>
</evidence>
<dbReference type="PANTHER" id="PTHR24286">
    <property type="entry name" value="CYTOCHROME P450 26"/>
    <property type="match status" value="1"/>
</dbReference>
<evidence type="ECO:0000256" key="4">
    <source>
        <dbReference type="ARBA" id="ARBA00022692"/>
    </source>
</evidence>
<evidence type="ECO:0000256" key="5">
    <source>
        <dbReference type="ARBA" id="ARBA00022723"/>
    </source>
</evidence>
<dbReference type="InterPro" id="IPR002401">
    <property type="entry name" value="Cyt_P450_E_grp-I"/>
</dbReference>
<accession>A0A059BYJ6</accession>
<dbReference type="InterPro" id="IPR017972">
    <property type="entry name" value="Cyt_P450_CS"/>
</dbReference>
<dbReference type="PRINTS" id="PR00385">
    <property type="entry name" value="P450"/>
</dbReference>
<evidence type="ECO:0000256" key="11">
    <source>
        <dbReference type="SAM" id="Phobius"/>
    </source>
</evidence>
<evidence type="ECO:0000256" key="7">
    <source>
        <dbReference type="ARBA" id="ARBA00023002"/>
    </source>
</evidence>
<dbReference type="AlphaFoldDB" id="A0A059BYJ6"/>
<sequence>MDLFSQSLLYLAILYISLSILFLVFRKKPSPPNLPPGRRGWPLIGESLEFVGTAKGGCPEKFIADRTAKYSSEVFQTSLLGENLAVFCGASGNKFLFSGQNKYITTWWPSSMKKVLVFPETLEKFNKDDPKKMRSFLPEFLKPEALQHYIPIMDSMARDHLDTDWLRREEVEVFPSAKNYTFALACRLFMNIKDPKIVSKFADPFACIAPGLTSVPINLPGTPFSKAVEGGKQIREELLAIIRQRKKELSEGKDANARDLLSRLLLEADDDGSMFYEMEVSNKIIGLLIASHDTTSTSITVVVNFLAQFPDVFQRVYEEQMEIAKSKGPDELLNWDDIQKMKYSWNVACESIRLCPPAQGAFREAITDFTFAGYTIPKGWKTFWTVYSTHKNPKYFPDPEKFDPSRFEGDGPAPFTYVPFGGGPRMCPGKEYARLELLVFIHNLVTRFKIEKAIPDEKIIYNPSPVPANGLLIRLRTHNEAG</sequence>
<evidence type="ECO:0000256" key="3">
    <source>
        <dbReference type="ARBA" id="ARBA00010617"/>
    </source>
</evidence>
<dbReference type="Gramene" id="KCW71006">
    <property type="protein sequence ID" value="KCW71006"/>
    <property type="gene ID" value="EUGRSUZ_F04112"/>
</dbReference>
<dbReference type="PRINTS" id="PR00463">
    <property type="entry name" value="EP450I"/>
</dbReference>
<evidence type="ECO:0000313" key="12">
    <source>
        <dbReference type="EMBL" id="KCW71006.1"/>
    </source>
</evidence>
<feature type="transmembrane region" description="Helical" evidence="11">
    <location>
        <begin position="7"/>
        <end position="25"/>
    </location>
</feature>
<evidence type="ECO:0008006" key="13">
    <source>
        <dbReference type="Google" id="ProtNLM"/>
    </source>
</evidence>
<dbReference type="Gene3D" id="1.10.630.10">
    <property type="entry name" value="Cytochrome P450"/>
    <property type="match status" value="1"/>
</dbReference>
<dbReference type="InParanoid" id="A0A059BYJ6"/>
<comment type="cofactor">
    <cofactor evidence="1 9">
        <name>heme</name>
        <dbReference type="ChEBI" id="CHEBI:30413"/>
    </cofactor>
</comment>
<comment type="similarity">
    <text evidence="3 10">Belongs to the cytochrome P450 family.</text>
</comment>
<dbReference type="GO" id="GO:0004497">
    <property type="term" value="F:monooxygenase activity"/>
    <property type="evidence" value="ECO:0000318"/>
    <property type="project" value="GO_Central"/>
</dbReference>
<name>A0A059BYJ6_EUCGR</name>
<dbReference type="PANTHER" id="PTHR24286:SF53">
    <property type="entry name" value="BETA-AMYRIN 28-OXIDASE-LIKE"/>
    <property type="match status" value="1"/>
</dbReference>
<dbReference type="SUPFAM" id="SSF48264">
    <property type="entry name" value="Cytochrome P450"/>
    <property type="match status" value="1"/>
</dbReference>
<keyword evidence="11" id="KW-0472">Membrane</keyword>